<evidence type="ECO:0000313" key="5">
    <source>
        <dbReference type="Proteomes" id="UP001595751"/>
    </source>
</evidence>
<comment type="caution">
    <text evidence="4">The sequence shown here is derived from an EMBL/GenBank/DDBJ whole genome shotgun (WGS) entry which is preliminary data.</text>
</comment>
<proteinExistence type="predicted"/>
<name>A0ABV7ZSY3_9CORY</name>
<dbReference type="InterPro" id="IPR029045">
    <property type="entry name" value="ClpP/crotonase-like_dom_sf"/>
</dbReference>
<evidence type="ECO:0000259" key="3">
    <source>
        <dbReference type="SMART" id="SM00245"/>
    </source>
</evidence>
<sequence length="360" mass="36191">MKKRTKILAWLGGIAAVLVVAGFALVWVLGPTMGAMLTGKPIFLVPPSPERYASAALDLMEGQGIHGDSPEFAEARAEAERMLDSADLKDYSDTWPALDLAINAAGGKHSKVLRPDGGNGTGGSGSADAEPTVTSEPAQGEGGTGDGGNGDGDGARVLTATVPTHGGDGGGPESQRYADALASGIAREVKAGACGAIVDLRGNNGGDMGPMVAGLSALLPDGELLWFDGRGYSTAVTLTGGSIQGGGSNITVDAGPKAEIPVAVLVDGGTASSGEATMLTFRGLDGSRSFGAPTAGYASANMTHEFPGGAKLMLTVAKDRDRTGAVHMDDPVEPDEVTGQSPEDAKTAALAWLSTRGCGR</sequence>
<keyword evidence="5" id="KW-1185">Reference proteome</keyword>
<gene>
    <name evidence="4" type="ORF">ACFORJ_08720</name>
</gene>
<dbReference type="Pfam" id="PF03572">
    <property type="entry name" value="Peptidase_S41"/>
    <property type="match status" value="1"/>
</dbReference>
<dbReference type="GO" id="GO:0016787">
    <property type="term" value="F:hydrolase activity"/>
    <property type="evidence" value="ECO:0007669"/>
    <property type="project" value="UniProtKB-KW"/>
</dbReference>
<dbReference type="EC" id="3.4.-.-" evidence="4"/>
<evidence type="ECO:0000256" key="2">
    <source>
        <dbReference type="SAM" id="Phobius"/>
    </source>
</evidence>
<protein>
    <submittedName>
        <fullName evidence="4">S41 family peptidase</fullName>
        <ecNumber evidence="4">3.4.-.-</ecNumber>
    </submittedName>
</protein>
<dbReference type="InterPro" id="IPR005151">
    <property type="entry name" value="Tail-specific_protease"/>
</dbReference>
<dbReference type="Proteomes" id="UP001595751">
    <property type="component" value="Unassembled WGS sequence"/>
</dbReference>
<evidence type="ECO:0000313" key="4">
    <source>
        <dbReference type="EMBL" id="MFC3850245.1"/>
    </source>
</evidence>
<keyword evidence="4" id="KW-0378">Hydrolase</keyword>
<dbReference type="SUPFAM" id="SSF52096">
    <property type="entry name" value="ClpP/crotonase"/>
    <property type="match status" value="1"/>
</dbReference>
<keyword evidence="2" id="KW-0472">Membrane</keyword>
<feature type="region of interest" description="Disordered" evidence="1">
    <location>
        <begin position="109"/>
        <end position="173"/>
    </location>
</feature>
<feature type="transmembrane region" description="Helical" evidence="2">
    <location>
        <begin position="7"/>
        <end position="30"/>
    </location>
</feature>
<dbReference type="SMART" id="SM00245">
    <property type="entry name" value="TSPc"/>
    <property type="match status" value="1"/>
</dbReference>
<dbReference type="Gene3D" id="3.90.226.10">
    <property type="entry name" value="2-enoyl-CoA Hydratase, Chain A, domain 1"/>
    <property type="match status" value="1"/>
</dbReference>
<keyword evidence="2" id="KW-1133">Transmembrane helix</keyword>
<evidence type="ECO:0000256" key="1">
    <source>
        <dbReference type="SAM" id="MobiDB-lite"/>
    </source>
</evidence>
<keyword evidence="2" id="KW-0812">Transmembrane</keyword>
<organism evidence="4 5">
    <name type="scientific">Corynebacterium hansenii</name>
    <dbReference type="NCBI Taxonomy" id="394964"/>
    <lineage>
        <taxon>Bacteria</taxon>
        <taxon>Bacillati</taxon>
        <taxon>Actinomycetota</taxon>
        <taxon>Actinomycetes</taxon>
        <taxon>Mycobacteriales</taxon>
        <taxon>Corynebacteriaceae</taxon>
        <taxon>Corynebacterium</taxon>
    </lineage>
</organism>
<dbReference type="RefSeq" id="WP_290289796.1">
    <property type="nucleotide sequence ID" value="NZ_CP047211.1"/>
</dbReference>
<accession>A0ABV7ZSY3</accession>
<dbReference type="EMBL" id="JBHRZN010000002">
    <property type="protein sequence ID" value="MFC3850245.1"/>
    <property type="molecule type" value="Genomic_DNA"/>
</dbReference>
<feature type="domain" description="Tail specific protease" evidence="3">
    <location>
        <begin position="130"/>
        <end position="339"/>
    </location>
</feature>
<feature type="compositionally biased region" description="Gly residues" evidence="1">
    <location>
        <begin position="140"/>
        <end position="152"/>
    </location>
</feature>
<reference evidence="5" key="1">
    <citation type="journal article" date="2019" name="Int. J. Syst. Evol. Microbiol.">
        <title>The Global Catalogue of Microorganisms (GCM) 10K type strain sequencing project: providing services to taxonomists for standard genome sequencing and annotation.</title>
        <authorList>
            <consortium name="The Broad Institute Genomics Platform"/>
            <consortium name="The Broad Institute Genome Sequencing Center for Infectious Disease"/>
            <person name="Wu L."/>
            <person name="Ma J."/>
        </authorList>
    </citation>
    <scope>NUCLEOTIDE SEQUENCE [LARGE SCALE GENOMIC DNA]</scope>
    <source>
        <strain evidence="5">CCUG 53252</strain>
    </source>
</reference>